<evidence type="ECO:0000256" key="4">
    <source>
        <dbReference type="ARBA" id="ARBA00022764"/>
    </source>
</evidence>
<accession>A0A564LT05</accession>
<evidence type="ECO:0000256" key="3">
    <source>
        <dbReference type="ARBA" id="ARBA00022729"/>
    </source>
</evidence>
<dbReference type="Pfam" id="PF00345">
    <property type="entry name" value="PapD_N"/>
    <property type="match status" value="1"/>
</dbReference>
<reference evidence="8 9" key="1">
    <citation type="submission" date="2019-07" db="EMBL/GenBank/DDBJ databases">
        <authorList>
            <person name="Brisse S."/>
            <person name="Rodrigues C."/>
            <person name="Thorpe H."/>
        </authorList>
    </citation>
    <scope>NUCLEOTIDE SEQUENCE [LARGE SCALE GENOMIC DNA]</scope>
    <source>
        <strain evidence="8">SB6408</strain>
    </source>
</reference>
<dbReference type="PANTHER" id="PTHR30251:SF10">
    <property type="entry name" value="FIMBRIAL CHAPERONE YEHC-RELATED"/>
    <property type="match status" value="1"/>
</dbReference>
<comment type="subcellular location">
    <subcellularLocation>
        <location evidence="1 6">Periplasm</location>
    </subcellularLocation>
</comment>
<keyword evidence="3" id="KW-0732">Signal</keyword>
<dbReference type="Gene3D" id="2.60.40.10">
    <property type="entry name" value="Immunoglobulins"/>
    <property type="match status" value="2"/>
</dbReference>
<dbReference type="InterPro" id="IPR016147">
    <property type="entry name" value="Pili_assmbl_chaperone_N"/>
</dbReference>
<dbReference type="PROSITE" id="PS00635">
    <property type="entry name" value="PILI_CHAPERONE"/>
    <property type="match status" value="1"/>
</dbReference>
<evidence type="ECO:0000256" key="2">
    <source>
        <dbReference type="ARBA" id="ARBA00007399"/>
    </source>
</evidence>
<dbReference type="RefSeq" id="WP_139539602.1">
    <property type="nucleotide sequence ID" value="NZ_CABEJC010000021.1"/>
</dbReference>
<dbReference type="EMBL" id="CABGHF010000023">
    <property type="protein sequence ID" value="VUS84756.1"/>
    <property type="molecule type" value="Genomic_DNA"/>
</dbReference>
<name>A0A564LT05_9ENTR</name>
<dbReference type="AlphaFoldDB" id="A0A564LT05"/>
<proteinExistence type="inferred from homology"/>
<dbReference type="InterPro" id="IPR001829">
    <property type="entry name" value="Pili_assmbl_chaperone_bac"/>
</dbReference>
<dbReference type="InterPro" id="IPR050643">
    <property type="entry name" value="Periplasmic_pilus_chap"/>
</dbReference>
<evidence type="ECO:0000313" key="9">
    <source>
        <dbReference type="Proteomes" id="UP000318370"/>
    </source>
</evidence>
<dbReference type="InterPro" id="IPR036316">
    <property type="entry name" value="Pili_assmbl_chap_C_dom_sf"/>
</dbReference>
<evidence type="ECO:0000256" key="5">
    <source>
        <dbReference type="ARBA" id="ARBA00023186"/>
    </source>
</evidence>
<comment type="similarity">
    <text evidence="2 6">Belongs to the periplasmic pilus chaperone family.</text>
</comment>
<dbReference type="PRINTS" id="PR00969">
    <property type="entry name" value="CHAPERONPILI"/>
</dbReference>
<dbReference type="InterPro" id="IPR018046">
    <property type="entry name" value="Pili_assmbl_chaperone_CS"/>
</dbReference>
<sequence length="227" mass="25186">MKRLIVLLLASMVMPAWGGIIIYGTRVIYPAQKKDITVQLLNDDSRSSLVQAWIDDGDISIPPEKIKVPFTLTPPVVRVAGGAGQQLKIKGLPNHLPTDRESLFYLNVLDIPPNSADGNKDNNRIKFAMQNRIKFIYRPQGISGVDKKAFSRIKLKVTTGGINVKNETANWIVIPAIENSGKVNNKTLLLAPRAEQLVAVKNYASRYTVTLIDDHGNYLSEKIDVIK</sequence>
<feature type="domain" description="Pili assembly chaperone N-terminal" evidence="7">
    <location>
        <begin position="19"/>
        <end position="142"/>
    </location>
</feature>
<protein>
    <submittedName>
        <fullName evidence="8">Putative fimbrial chaperone YehC</fullName>
    </submittedName>
</protein>
<dbReference type="InterPro" id="IPR008962">
    <property type="entry name" value="PapD-like_sf"/>
</dbReference>
<keyword evidence="5 6" id="KW-0143">Chaperone</keyword>
<dbReference type="InterPro" id="IPR013783">
    <property type="entry name" value="Ig-like_fold"/>
</dbReference>
<dbReference type="SUPFAM" id="SSF49584">
    <property type="entry name" value="Periplasmic chaperone C-domain"/>
    <property type="match status" value="1"/>
</dbReference>
<dbReference type="Proteomes" id="UP000318370">
    <property type="component" value="Unassembled WGS sequence"/>
</dbReference>
<dbReference type="GO" id="GO:0030288">
    <property type="term" value="C:outer membrane-bounded periplasmic space"/>
    <property type="evidence" value="ECO:0007669"/>
    <property type="project" value="InterPro"/>
</dbReference>
<organism evidence="8 9">
    <name type="scientific">Klebsiella spallanzanii</name>
    <dbReference type="NCBI Taxonomy" id="2587528"/>
    <lineage>
        <taxon>Bacteria</taxon>
        <taxon>Pseudomonadati</taxon>
        <taxon>Pseudomonadota</taxon>
        <taxon>Gammaproteobacteria</taxon>
        <taxon>Enterobacterales</taxon>
        <taxon>Enterobacteriaceae</taxon>
        <taxon>Klebsiella/Raoultella group</taxon>
        <taxon>Klebsiella</taxon>
    </lineage>
</organism>
<evidence type="ECO:0000256" key="1">
    <source>
        <dbReference type="ARBA" id="ARBA00004418"/>
    </source>
</evidence>
<dbReference type="SUPFAM" id="SSF49354">
    <property type="entry name" value="PapD-like"/>
    <property type="match status" value="1"/>
</dbReference>
<evidence type="ECO:0000259" key="7">
    <source>
        <dbReference type="Pfam" id="PF00345"/>
    </source>
</evidence>
<dbReference type="PANTHER" id="PTHR30251">
    <property type="entry name" value="PILUS ASSEMBLY CHAPERONE"/>
    <property type="match status" value="1"/>
</dbReference>
<dbReference type="GO" id="GO:0071555">
    <property type="term" value="P:cell wall organization"/>
    <property type="evidence" value="ECO:0007669"/>
    <property type="project" value="InterPro"/>
</dbReference>
<evidence type="ECO:0000313" key="8">
    <source>
        <dbReference type="EMBL" id="VUS84756.1"/>
    </source>
</evidence>
<evidence type="ECO:0000256" key="6">
    <source>
        <dbReference type="RuleBase" id="RU003918"/>
    </source>
</evidence>
<gene>
    <name evidence="8" type="primary">yehC</name>
    <name evidence="8" type="ORF">SB6408_01278</name>
</gene>
<keyword evidence="4" id="KW-0574">Periplasm</keyword>